<name>A0AAX2J123_KINKI</name>
<reference evidence="1 2" key="1">
    <citation type="submission" date="2018-06" db="EMBL/GenBank/DDBJ databases">
        <authorList>
            <consortium name="Pathogen Informatics"/>
            <person name="Doyle S."/>
        </authorList>
    </citation>
    <scope>NUCLEOTIDE SEQUENCE [LARGE SCALE GENOMIC DNA]</scope>
    <source>
        <strain evidence="1 2">NCTC10529</strain>
    </source>
</reference>
<dbReference type="GeneID" id="93261579"/>
<protein>
    <submittedName>
        <fullName evidence="1">Uncharacterized protein</fullName>
    </submittedName>
</protein>
<gene>
    <name evidence="1" type="ORF">NCTC10529_00257</name>
</gene>
<dbReference type="Proteomes" id="UP000248598">
    <property type="component" value="Chromosome 1"/>
</dbReference>
<organism evidence="1 2">
    <name type="scientific">Kingella kingae</name>
    <dbReference type="NCBI Taxonomy" id="504"/>
    <lineage>
        <taxon>Bacteria</taxon>
        <taxon>Pseudomonadati</taxon>
        <taxon>Pseudomonadota</taxon>
        <taxon>Betaproteobacteria</taxon>
        <taxon>Neisseriales</taxon>
        <taxon>Neisseriaceae</taxon>
        <taxon>Kingella</taxon>
    </lineage>
</organism>
<proteinExistence type="predicted"/>
<sequence>MNLNQQTVQKIRQLKNDLTHEERLKLWQQTCQQNGLSGEFVLSAELGKDAATEEQIKWIAEMYGR</sequence>
<accession>A0AAX2J123</accession>
<dbReference type="EMBL" id="LS483426">
    <property type="protein sequence ID" value="SQH24106.1"/>
    <property type="molecule type" value="Genomic_DNA"/>
</dbReference>
<evidence type="ECO:0000313" key="2">
    <source>
        <dbReference type="Proteomes" id="UP000248598"/>
    </source>
</evidence>
<evidence type="ECO:0000313" key="1">
    <source>
        <dbReference type="EMBL" id="SQH24106.1"/>
    </source>
</evidence>
<dbReference type="AlphaFoldDB" id="A0AAX2J123"/>
<dbReference type="RefSeq" id="WP_003788361.1">
    <property type="nucleotide sequence ID" value="NZ_CP091518.1"/>
</dbReference>